<proteinExistence type="predicted"/>
<organism evidence="1 2">
    <name type="scientific">Rhododendron molle</name>
    <name type="common">Chinese azalea</name>
    <name type="synonym">Azalea mollis</name>
    <dbReference type="NCBI Taxonomy" id="49168"/>
    <lineage>
        <taxon>Eukaryota</taxon>
        <taxon>Viridiplantae</taxon>
        <taxon>Streptophyta</taxon>
        <taxon>Embryophyta</taxon>
        <taxon>Tracheophyta</taxon>
        <taxon>Spermatophyta</taxon>
        <taxon>Magnoliopsida</taxon>
        <taxon>eudicotyledons</taxon>
        <taxon>Gunneridae</taxon>
        <taxon>Pentapetalae</taxon>
        <taxon>asterids</taxon>
        <taxon>Ericales</taxon>
        <taxon>Ericaceae</taxon>
        <taxon>Ericoideae</taxon>
        <taxon>Rhodoreae</taxon>
        <taxon>Rhododendron</taxon>
    </lineage>
</organism>
<protein>
    <submittedName>
        <fullName evidence="1">Uncharacterized protein</fullName>
    </submittedName>
</protein>
<evidence type="ECO:0000313" key="2">
    <source>
        <dbReference type="Proteomes" id="UP001062846"/>
    </source>
</evidence>
<keyword evidence="2" id="KW-1185">Reference proteome</keyword>
<accession>A0ACC0MZ66</accession>
<comment type="caution">
    <text evidence="1">The sequence shown here is derived from an EMBL/GenBank/DDBJ whole genome shotgun (WGS) entry which is preliminary data.</text>
</comment>
<reference evidence="1" key="1">
    <citation type="submission" date="2022-02" db="EMBL/GenBank/DDBJ databases">
        <title>Plant Genome Project.</title>
        <authorList>
            <person name="Zhang R.-G."/>
        </authorList>
    </citation>
    <scope>NUCLEOTIDE SEQUENCE</scope>
    <source>
        <strain evidence="1">AT1</strain>
    </source>
</reference>
<dbReference type="EMBL" id="CM046394">
    <property type="protein sequence ID" value="KAI8546311.1"/>
    <property type="molecule type" value="Genomic_DNA"/>
</dbReference>
<name>A0ACC0MZ66_RHOML</name>
<dbReference type="Proteomes" id="UP001062846">
    <property type="component" value="Chromosome 7"/>
</dbReference>
<evidence type="ECO:0000313" key="1">
    <source>
        <dbReference type="EMBL" id="KAI8546311.1"/>
    </source>
</evidence>
<sequence>MGLKQSSDQLETLIQKAGQQQRPHGVLQVRVACIDGYGYFTAAVLAHGDDQRGGLFIVY</sequence>
<gene>
    <name evidence="1" type="ORF">RHMOL_Rhmol07G0106800</name>
</gene>